<evidence type="ECO:0000313" key="6">
    <source>
        <dbReference type="EMBL" id="SCW23844.1"/>
    </source>
</evidence>
<organism evidence="6">
    <name type="scientific">Yamadaella caenomyce</name>
    <dbReference type="NCBI Taxonomy" id="259029"/>
    <lineage>
        <taxon>Eukaryota</taxon>
        <taxon>Rhodophyta</taxon>
        <taxon>Florideophyceae</taxon>
        <taxon>Nemaliophycidae</taxon>
        <taxon>Nemaliales</taxon>
        <taxon>Liagoraceae</taxon>
        <taxon>Yamadaella</taxon>
    </lineage>
</organism>
<protein>
    <recommendedName>
        <fullName evidence="4 5">Large ribosomal subunit protein uL29c</fullName>
    </recommendedName>
</protein>
<accession>A0A1G4NYZ8</accession>
<keyword evidence="6" id="KW-0934">Plastid</keyword>
<evidence type="ECO:0000256" key="1">
    <source>
        <dbReference type="ARBA" id="ARBA00009254"/>
    </source>
</evidence>
<keyword evidence="3 5" id="KW-0687">Ribonucleoprotein</keyword>
<keyword evidence="6" id="KW-0150">Chloroplast</keyword>
<dbReference type="EMBL" id="LT622875">
    <property type="protein sequence ID" value="SCW23844.1"/>
    <property type="molecule type" value="Genomic_DNA"/>
</dbReference>
<dbReference type="PANTHER" id="PTHR10916">
    <property type="entry name" value="60S RIBOSOMAL PROTEIN L35/50S RIBOSOMAL PROTEIN L29"/>
    <property type="match status" value="1"/>
</dbReference>
<comment type="similarity">
    <text evidence="1 5">Belongs to the universal ribosomal protein uL29 family.</text>
</comment>
<dbReference type="InterPro" id="IPR036049">
    <property type="entry name" value="Ribosomal_uL29_sf"/>
</dbReference>
<gene>
    <name evidence="5 6" type="primary">rpl29</name>
    <name evidence="6" type="ORF">J0255_168</name>
</gene>
<reference evidence="6" key="1">
    <citation type="submission" date="2016-10" db="EMBL/GenBank/DDBJ databases">
        <title>Chloroplast genomes as a tool to resolve red algal phylogenies: a case study in the Nemaliales.</title>
        <authorList>
            <person name="Costa J.F."/>
            <person name="Lin S.M."/>
            <person name="Macaya E.C."/>
            <person name="Fernandez-Garcia C."/>
            <person name="Verbruggen H."/>
        </authorList>
    </citation>
    <scope>NUCLEOTIDE SEQUENCE</scope>
    <source>
        <strain evidence="6">J.0255</strain>
    </source>
</reference>
<sequence length="72" mass="8744">MDLLSLQEMRTMNDDLIEEQITSTKKVLFEFRMKQATRQSFKPHIYKQYKKQLARLCTIIQEQQANEQKLHE</sequence>
<dbReference type="RefSeq" id="YP_009315389.1">
    <property type="nucleotide sequence ID" value="NC_031666.1"/>
</dbReference>
<dbReference type="NCBIfam" id="TIGR00012">
    <property type="entry name" value="L29"/>
    <property type="match status" value="1"/>
</dbReference>
<dbReference type="GO" id="GO:0003735">
    <property type="term" value="F:structural constituent of ribosome"/>
    <property type="evidence" value="ECO:0007669"/>
    <property type="project" value="InterPro"/>
</dbReference>
<dbReference type="GeneID" id="29998022"/>
<dbReference type="InterPro" id="IPR050063">
    <property type="entry name" value="Ribosomal_protein_uL29"/>
</dbReference>
<evidence type="ECO:0000256" key="2">
    <source>
        <dbReference type="ARBA" id="ARBA00022980"/>
    </source>
</evidence>
<evidence type="ECO:0000256" key="3">
    <source>
        <dbReference type="ARBA" id="ARBA00023274"/>
    </source>
</evidence>
<dbReference type="InterPro" id="IPR001854">
    <property type="entry name" value="Ribosomal_uL29"/>
</dbReference>
<dbReference type="SUPFAM" id="SSF46561">
    <property type="entry name" value="Ribosomal protein L29 (L29p)"/>
    <property type="match status" value="1"/>
</dbReference>
<dbReference type="GO" id="GO:0022625">
    <property type="term" value="C:cytosolic large ribosomal subunit"/>
    <property type="evidence" value="ECO:0007669"/>
    <property type="project" value="TreeGrafter"/>
</dbReference>
<dbReference type="CDD" id="cd00427">
    <property type="entry name" value="Ribosomal_L29_HIP"/>
    <property type="match status" value="1"/>
</dbReference>
<geneLocation type="chloroplast" evidence="6"/>
<comment type="subcellular location">
    <subcellularLocation>
        <location evidence="5">Plastid</location>
        <location evidence="5">Chloroplast</location>
    </subcellularLocation>
</comment>
<dbReference type="AlphaFoldDB" id="A0A1G4NYZ8"/>
<dbReference type="GO" id="GO:0009507">
    <property type="term" value="C:chloroplast"/>
    <property type="evidence" value="ECO:0007669"/>
    <property type="project" value="UniProtKB-SubCell"/>
</dbReference>
<evidence type="ECO:0000256" key="5">
    <source>
        <dbReference type="HAMAP-Rule" id="MF_00374"/>
    </source>
</evidence>
<evidence type="ECO:0000256" key="4">
    <source>
        <dbReference type="ARBA" id="ARBA00040028"/>
    </source>
</evidence>
<proteinExistence type="inferred from homology"/>
<keyword evidence="2 5" id="KW-0689">Ribosomal protein</keyword>
<dbReference type="GO" id="GO:0006412">
    <property type="term" value="P:translation"/>
    <property type="evidence" value="ECO:0007669"/>
    <property type="project" value="UniProtKB-UniRule"/>
</dbReference>
<dbReference type="Pfam" id="PF00831">
    <property type="entry name" value="Ribosomal_L29"/>
    <property type="match status" value="1"/>
</dbReference>
<dbReference type="Gene3D" id="1.10.287.310">
    <property type="match status" value="1"/>
</dbReference>
<dbReference type="HAMAP" id="MF_00374">
    <property type="entry name" value="Ribosomal_uL29"/>
    <property type="match status" value="1"/>
</dbReference>
<dbReference type="PANTHER" id="PTHR10916:SF0">
    <property type="entry name" value="LARGE RIBOSOMAL SUBUNIT PROTEIN UL29C"/>
    <property type="match status" value="1"/>
</dbReference>
<name>A0A1G4NYZ8_9FLOR</name>
<reference evidence="6" key="2">
    <citation type="submission" date="2016-10" db="EMBL/GenBank/DDBJ databases">
        <authorList>
            <person name="de Groot N.N."/>
        </authorList>
    </citation>
    <scope>NUCLEOTIDE SEQUENCE</scope>
    <source>
        <strain evidence="6">J.0255</strain>
    </source>
</reference>